<comment type="caution">
    <text evidence="2">The sequence shown here is derived from an EMBL/GenBank/DDBJ whole genome shotgun (WGS) entry which is preliminary data.</text>
</comment>
<evidence type="ECO:0000313" key="2">
    <source>
        <dbReference type="EMBL" id="GGA15782.1"/>
    </source>
</evidence>
<reference evidence="2" key="2">
    <citation type="submission" date="2020-09" db="EMBL/GenBank/DDBJ databases">
        <authorList>
            <person name="Sun Q."/>
            <person name="Zhou Y."/>
        </authorList>
    </citation>
    <scope>NUCLEOTIDE SEQUENCE</scope>
    <source>
        <strain evidence="2">CGMCC 1.15880</strain>
    </source>
</reference>
<evidence type="ECO:0000313" key="3">
    <source>
        <dbReference type="Proteomes" id="UP000628017"/>
    </source>
</evidence>
<accession>A0A916QXH5</accession>
<reference evidence="2" key="1">
    <citation type="journal article" date="2014" name="Int. J. Syst. Evol. Microbiol.">
        <title>Complete genome sequence of Corynebacterium casei LMG S-19264T (=DSM 44701T), isolated from a smear-ripened cheese.</title>
        <authorList>
            <consortium name="US DOE Joint Genome Institute (JGI-PGF)"/>
            <person name="Walter F."/>
            <person name="Albersmeier A."/>
            <person name="Kalinowski J."/>
            <person name="Ruckert C."/>
        </authorList>
    </citation>
    <scope>NUCLEOTIDE SEQUENCE</scope>
    <source>
        <strain evidence="2">CGMCC 1.15880</strain>
    </source>
</reference>
<sequence length="95" mass="9841">MMESMAHSEYPPFDVERKTGASARADLGAMSKDPALDVQETPAGPGKLLGALLSGGAEMVKSRSYEPGESRFKKVGTFAAPCTSGGGAKRCSTSE</sequence>
<feature type="region of interest" description="Disordered" evidence="1">
    <location>
        <begin position="1"/>
        <end position="21"/>
    </location>
</feature>
<protein>
    <submittedName>
        <fullName evidence="2">Uncharacterized protein</fullName>
    </submittedName>
</protein>
<dbReference type="Proteomes" id="UP000628017">
    <property type="component" value="Unassembled WGS sequence"/>
</dbReference>
<dbReference type="AlphaFoldDB" id="A0A916QXH5"/>
<proteinExistence type="predicted"/>
<gene>
    <name evidence="2" type="ORF">GCM10011498_15180</name>
</gene>
<evidence type="ECO:0000256" key="1">
    <source>
        <dbReference type="SAM" id="MobiDB-lite"/>
    </source>
</evidence>
<keyword evidence="3" id="KW-1185">Reference proteome</keyword>
<dbReference type="EMBL" id="BMKA01000002">
    <property type="protein sequence ID" value="GGA15782.1"/>
    <property type="molecule type" value="Genomic_DNA"/>
</dbReference>
<name>A0A916QXH5_9RHOB</name>
<organism evidence="2 3">
    <name type="scientific">Neptunicoccus cionae</name>
    <dbReference type="NCBI Taxonomy" id="2035344"/>
    <lineage>
        <taxon>Bacteria</taxon>
        <taxon>Pseudomonadati</taxon>
        <taxon>Pseudomonadota</taxon>
        <taxon>Alphaproteobacteria</taxon>
        <taxon>Rhodobacterales</taxon>
        <taxon>Paracoccaceae</taxon>
        <taxon>Neptunicoccus</taxon>
    </lineage>
</organism>